<accession>A0A319EPV4</accession>
<dbReference type="Proteomes" id="UP000248423">
    <property type="component" value="Unassembled WGS sequence"/>
</dbReference>
<sequence>MAPHAPAPAAFGSSEFDITRQQQQQPQSIARGLCALSRSVSPAATQGLVCSSTSQFRP</sequence>
<gene>
    <name evidence="2" type="ORF">BO78DRAFT_392259</name>
</gene>
<evidence type="ECO:0000256" key="1">
    <source>
        <dbReference type="SAM" id="MobiDB-lite"/>
    </source>
</evidence>
<evidence type="ECO:0000313" key="2">
    <source>
        <dbReference type="EMBL" id="PYI12407.1"/>
    </source>
</evidence>
<feature type="region of interest" description="Disordered" evidence="1">
    <location>
        <begin position="1"/>
        <end position="29"/>
    </location>
</feature>
<organism evidence="2 3">
    <name type="scientific">Aspergillus sclerotiicarbonarius (strain CBS 121057 / IBT 28362)</name>
    <dbReference type="NCBI Taxonomy" id="1448318"/>
    <lineage>
        <taxon>Eukaryota</taxon>
        <taxon>Fungi</taxon>
        <taxon>Dikarya</taxon>
        <taxon>Ascomycota</taxon>
        <taxon>Pezizomycotina</taxon>
        <taxon>Eurotiomycetes</taxon>
        <taxon>Eurotiomycetidae</taxon>
        <taxon>Eurotiales</taxon>
        <taxon>Aspergillaceae</taxon>
        <taxon>Aspergillus</taxon>
        <taxon>Aspergillus subgen. Circumdati</taxon>
    </lineage>
</organism>
<name>A0A319EPV4_ASPSB</name>
<dbReference type="EMBL" id="KZ826315">
    <property type="protein sequence ID" value="PYI12407.1"/>
    <property type="molecule type" value="Genomic_DNA"/>
</dbReference>
<proteinExistence type="predicted"/>
<keyword evidence="3" id="KW-1185">Reference proteome</keyword>
<dbReference type="AlphaFoldDB" id="A0A319EPV4"/>
<dbReference type="VEuPathDB" id="FungiDB:BO78DRAFT_392259"/>
<evidence type="ECO:0000313" key="3">
    <source>
        <dbReference type="Proteomes" id="UP000248423"/>
    </source>
</evidence>
<protein>
    <submittedName>
        <fullName evidence="2">Transcriptional regulator gene cpcA</fullName>
    </submittedName>
</protein>
<reference evidence="2 3" key="1">
    <citation type="submission" date="2018-02" db="EMBL/GenBank/DDBJ databases">
        <title>The genomes of Aspergillus section Nigri reveals drivers in fungal speciation.</title>
        <authorList>
            <consortium name="DOE Joint Genome Institute"/>
            <person name="Vesth T.C."/>
            <person name="Nybo J."/>
            <person name="Theobald S."/>
            <person name="Brandl J."/>
            <person name="Frisvad J.C."/>
            <person name="Nielsen K.F."/>
            <person name="Lyhne E.K."/>
            <person name="Kogle M.E."/>
            <person name="Kuo A."/>
            <person name="Riley R."/>
            <person name="Clum A."/>
            <person name="Nolan M."/>
            <person name="Lipzen A."/>
            <person name="Salamov A."/>
            <person name="Henrissat B."/>
            <person name="Wiebenga A."/>
            <person name="De vries R.P."/>
            <person name="Grigoriev I.V."/>
            <person name="Mortensen U.H."/>
            <person name="Andersen M.R."/>
            <person name="Baker S.E."/>
        </authorList>
    </citation>
    <scope>NUCLEOTIDE SEQUENCE [LARGE SCALE GENOMIC DNA]</scope>
    <source>
        <strain evidence="2 3">CBS 121057</strain>
    </source>
</reference>